<dbReference type="EMBL" id="PUIA01000057">
    <property type="protein sequence ID" value="PQO27388.1"/>
    <property type="molecule type" value="Genomic_DNA"/>
</dbReference>
<dbReference type="AlphaFoldDB" id="A0A2S8F5F3"/>
<accession>A0A2S8F5F3</accession>
<comment type="caution">
    <text evidence="2">The sequence shown here is derived from an EMBL/GenBank/DDBJ whole genome shotgun (WGS) entry which is preliminary data.</text>
</comment>
<feature type="region of interest" description="Disordered" evidence="1">
    <location>
        <begin position="240"/>
        <end position="268"/>
    </location>
</feature>
<dbReference type="Proteomes" id="UP000240009">
    <property type="component" value="Unassembled WGS sequence"/>
</dbReference>
<organism evidence="2 3">
    <name type="scientific">Blastopirellula marina</name>
    <dbReference type="NCBI Taxonomy" id="124"/>
    <lineage>
        <taxon>Bacteria</taxon>
        <taxon>Pseudomonadati</taxon>
        <taxon>Planctomycetota</taxon>
        <taxon>Planctomycetia</taxon>
        <taxon>Pirellulales</taxon>
        <taxon>Pirellulaceae</taxon>
        <taxon>Blastopirellula</taxon>
    </lineage>
</organism>
<dbReference type="RefSeq" id="WP_105356081.1">
    <property type="nucleotide sequence ID" value="NZ_PUIA01000057.1"/>
</dbReference>
<name>A0A2S8F5F3_9BACT</name>
<reference evidence="2 3" key="1">
    <citation type="submission" date="2018-02" db="EMBL/GenBank/DDBJ databases">
        <title>Comparative genomes isolates from brazilian mangrove.</title>
        <authorList>
            <person name="Araujo J.E."/>
            <person name="Taketani R.G."/>
            <person name="Silva M.C.P."/>
            <person name="Loureco M.V."/>
            <person name="Andreote F.D."/>
        </authorList>
    </citation>
    <scope>NUCLEOTIDE SEQUENCE [LARGE SCALE GENOMIC DNA]</scope>
    <source>
        <strain evidence="2 3">HEX-2 MGV</strain>
    </source>
</reference>
<gene>
    <name evidence="2" type="ORF">C5Y96_17765</name>
</gene>
<protein>
    <submittedName>
        <fullName evidence="2">Uncharacterized protein</fullName>
    </submittedName>
</protein>
<dbReference type="OrthoDB" id="10002215at2"/>
<evidence type="ECO:0000313" key="3">
    <source>
        <dbReference type="Proteomes" id="UP000240009"/>
    </source>
</evidence>
<feature type="compositionally biased region" description="Basic and acidic residues" evidence="1">
    <location>
        <begin position="243"/>
        <end position="256"/>
    </location>
</feature>
<sequence>MSELFYETKVRWLHEPARQWAWVRCLTVDTEMQVTPTTWHGSQIVAFSISRAYEVHGVYTPQKVSRILYRNVMQPRPEGCEVDDIPEDAVFPRLDVGIGAMHPSRYPKRIPTDDVCQQSQFYHDTFQKFWQMSDIIHAEPGPKRRAHASDILHHVAEQETEIVWLLPEFKRATWLHETASGTHTEFTPNSFPGRLLVAYSRTDYGRCRIWTLPKGMTGLEESVPAPGWWCVHPLSIRAGRPSESPRKRWHPIDRSTRKTLSQAIQNEH</sequence>
<evidence type="ECO:0000256" key="1">
    <source>
        <dbReference type="SAM" id="MobiDB-lite"/>
    </source>
</evidence>
<proteinExistence type="predicted"/>
<evidence type="ECO:0000313" key="2">
    <source>
        <dbReference type="EMBL" id="PQO27388.1"/>
    </source>
</evidence>
<feature type="compositionally biased region" description="Polar residues" evidence="1">
    <location>
        <begin position="258"/>
        <end position="268"/>
    </location>
</feature>